<evidence type="ECO:0000313" key="2">
    <source>
        <dbReference type="EMBL" id="EFW16205.1"/>
    </source>
</evidence>
<proteinExistence type="predicted"/>
<name>E9DBQ3_COCPS</name>
<accession>E9DBQ3</accession>
<protein>
    <submittedName>
        <fullName evidence="2">Uncharacterized protein</fullName>
    </submittedName>
</protein>
<dbReference type="EMBL" id="GL636498">
    <property type="protein sequence ID" value="EFW16205.1"/>
    <property type="molecule type" value="Genomic_DNA"/>
</dbReference>
<evidence type="ECO:0000256" key="1">
    <source>
        <dbReference type="SAM" id="MobiDB-lite"/>
    </source>
</evidence>
<reference evidence="3" key="2">
    <citation type="submission" date="2010-03" db="EMBL/GenBank/DDBJ databases">
        <title>The genome sequence of Coccidioides posadasii strain Silveira.</title>
        <authorList>
            <consortium name="The Broad Institute Genome Sequencing Center for Infectious Disease"/>
            <person name="Neafsey D."/>
            <person name="Orbach M."/>
            <person name="Henn M.R."/>
            <person name="Cole G.T."/>
            <person name="Galgiani J."/>
            <person name="Gardner M.J."/>
            <person name="Kirkland T.N."/>
            <person name="Taylor J.W."/>
            <person name="Young S.K."/>
            <person name="Zeng Q."/>
            <person name="Koehrsen M."/>
            <person name="Alvarado L."/>
            <person name="Berlin A."/>
            <person name="Borenstein D."/>
            <person name="Chapman S.B."/>
            <person name="Chen Z."/>
            <person name="Engels R."/>
            <person name="Freedman E."/>
            <person name="Gellesch M."/>
            <person name="Goldberg J."/>
            <person name="Griggs A."/>
            <person name="Gujja S."/>
            <person name="Heilman E."/>
            <person name="Heiman D."/>
            <person name="Howarth C."/>
            <person name="Jen D."/>
            <person name="Larson L."/>
            <person name="Mehta T."/>
            <person name="Neiman D."/>
            <person name="Park D."/>
            <person name="Pearson M."/>
            <person name="Richards J."/>
            <person name="Roberts A."/>
            <person name="Saif S."/>
            <person name="Shea T."/>
            <person name="Shenoy N."/>
            <person name="Sisk P."/>
            <person name="Stolte C."/>
            <person name="Sykes S."/>
            <person name="Walk T."/>
            <person name="White J."/>
            <person name="Yandava C."/>
            <person name="Haas B."/>
            <person name="Nusbaum C."/>
            <person name="Birren B."/>
        </authorList>
    </citation>
    <scope>NUCLEOTIDE SEQUENCE [LARGE SCALE GENOMIC DNA]</scope>
    <source>
        <strain evidence="3">RMSCC 757 / Silveira</strain>
    </source>
</reference>
<sequence>MRLYVHLELILQLLYQTCRTNEGFGNNITMMAVIMCASESFRGGYFPEFHGGLTLCLSSSVFCLTGIQMKLGLEKLSGSHIRPTCDKTRKSEDNMLETSKDDADNKNTERQNDASISYKLRQYPAVSSALGLDTRLIAATSLYKTPEFLRALHKPYSERL</sequence>
<dbReference type="VEuPathDB" id="FungiDB:CPSG_07255"/>
<dbReference type="HOGENOM" id="CLU_1652007_0_0_1"/>
<dbReference type="Proteomes" id="UP000002497">
    <property type="component" value="Unassembled WGS sequence"/>
</dbReference>
<reference evidence="3" key="1">
    <citation type="journal article" date="2010" name="Genome Res.">
        <title>Population genomic sequencing of Coccidioides fungi reveals recent hybridization and transposon control.</title>
        <authorList>
            <person name="Neafsey D.E."/>
            <person name="Barker B.M."/>
            <person name="Sharpton T.J."/>
            <person name="Stajich J.E."/>
            <person name="Park D.J."/>
            <person name="Whiston E."/>
            <person name="Hung C.-Y."/>
            <person name="McMahan C."/>
            <person name="White J."/>
            <person name="Sykes S."/>
            <person name="Heiman D."/>
            <person name="Young S."/>
            <person name="Zeng Q."/>
            <person name="Abouelleil A."/>
            <person name="Aftuck L."/>
            <person name="Bessette D."/>
            <person name="Brown A."/>
            <person name="FitzGerald M."/>
            <person name="Lui A."/>
            <person name="Macdonald J.P."/>
            <person name="Priest M."/>
            <person name="Orbach M.J."/>
            <person name="Galgiani J.N."/>
            <person name="Kirkland T.N."/>
            <person name="Cole G.T."/>
            <person name="Birren B.W."/>
            <person name="Henn M.R."/>
            <person name="Taylor J.W."/>
            <person name="Rounsley S.D."/>
        </authorList>
    </citation>
    <scope>NUCLEOTIDE SEQUENCE [LARGE SCALE GENOMIC DNA]</scope>
    <source>
        <strain evidence="3">RMSCC 757 / Silveira</strain>
    </source>
</reference>
<organism evidence="3">
    <name type="scientific">Coccidioides posadasii (strain RMSCC 757 / Silveira)</name>
    <name type="common">Valley fever fungus</name>
    <dbReference type="NCBI Taxonomy" id="443226"/>
    <lineage>
        <taxon>Eukaryota</taxon>
        <taxon>Fungi</taxon>
        <taxon>Dikarya</taxon>
        <taxon>Ascomycota</taxon>
        <taxon>Pezizomycotina</taxon>
        <taxon>Eurotiomycetes</taxon>
        <taxon>Eurotiomycetidae</taxon>
        <taxon>Onygenales</taxon>
        <taxon>Onygenaceae</taxon>
        <taxon>Coccidioides</taxon>
    </lineage>
</organism>
<evidence type="ECO:0000313" key="3">
    <source>
        <dbReference type="Proteomes" id="UP000002497"/>
    </source>
</evidence>
<gene>
    <name evidence="2" type="ORF">CPSG_07255</name>
</gene>
<dbReference type="AlphaFoldDB" id="E9DBQ3"/>
<feature type="region of interest" description="Disordered" evidence="1">
    <location>
        <begin position="83"/>
        <end position="110"/>
    </location>
</feature>
<keyword evidence="3" id="KW-1185">Reference proteome</keyword>